<accession>A0ABZ2PP14</accession>
<dbReference type="PANTHER" id="PTHR36115">
    <property type="entry name" value="PROLINE-RICH ANTIGEN HOMOLOG-RELATED"/>
    <property type="match status" value="1"/>
</dbReference>
<dbReference type="InterPro" id="IPR051791">
    <property type="entry name" value="Pra-immunoreactive"/>
</dbReference>
<evidence type="ECO:0000256" key="2">
    <source>
        <dbReference type="ARBA" id="ARBA00022475"/>
    </source>
</evidence>
<feature type="transmembrane region" description="Helical" evidence="7">
    <location>
        <begin position="90"/>
        <end position="110"/>
    </location>
</feature>
<dbReference type="Proteomes" id="UP001432000">
    <property type="component" value="Chromosome"/>
</dbReference>
<feature type="region of interest" description="Disordered" evidence="6">
    <location>
        <begin position="1"/>
        <end position="48"/>
    </location>
</feature>
<name>A0ABZ2PP14_9NOCA</name>
<evidence type="ECO:0000256" key="3">
    <source>
        <dbReference type="ARBA" id="ARBA00022692"/>
    </source>
</evidence>
<dbReference type="Pfam" id="PF06271">
    <property type="entry name" value="RDD"/>
    <property type="match status" value="1"/>
</dbReference>
<evidence type="ECO:0000256" key="4">
    <source>
        <dbReference type="ARBA" id="ARBA00022989"/>
    </source>
</evidence>
<sequence length="194" mass="19975">MSEQPPTGPQYGSDPNQPQYPQNPASGYPPPGNYPPPPVAGNAGYGAGSQLPGGAQPGSLGIRFGARFIDGIIIAIVAFIIYAIAPGGFIGQWILGLVTALLGFAYFVFLESSRGQTFGKQLLGLRTVGAAGGNPTQAEAAKRNAFLLLNIVPILGGFLVLVAYIVIAVTINSSPTKQGKHDEIAGGTQVISVK</sequence>
<dbReference type="RefSeq" id="WP_338892502.1">
    <property type="nucleotide sequence ID" value="NZ_CP147846.1"/>
</dbReference>
<dbReference type="PANTHER" id="PTHR36115:SF4">
    <property type="entry name" value="MEMBRANE PROTEIN"/>
    <property type="match status" value="1"/>
</dbReference>
<keyword evidence="10" id="KW-1185">Reference proteome</keyword>
<reference evidence="9 10" key="1">
    <citation type="submission" date="2024-03" db="EMBL/GenBank/DDBJ databases">
        <title>Natural products discovery in diverse microorganisms through a two-stage MS feature dereplication strategy.</title>
        <authorList>
            <person name="Zhang R."/>
        </authorList>
    </citation>
    <scope>NUCLEOTIDE SEQUENCE [LARGE SCALE GENOMIC DNA]</scope>
    <source>
        <strain evidence="9 10">18930</strain>
    </source>
</reference>
<organism evidence="9 10">
    <name type="scientific">Rhodococcus sovatensis</name>
    <dbReference type="NCBI Taxonomy" id="1805840"/>
    <lineage>
        <taxon>Bacteria</taxon>
        <taxon>Bacillati</taxon>
        <taxon>Actinomycetota</taxon>
        <taxon>Actinomycetes</taxon>
        <taxon>Mycobacteriales</taxon>
        <taxon>Nocardiaceae</taxon>
        <taxon>Rhodococcus</taxon>
    </lineage>
</organism>
<dbReference type="InterPro" id="IPR010432">
    <property type="entry name" value="RDD"/>
</dbReference>
<keyword evidence="2" id="KW-1003">Cell membrane</keyword>
<evidence type="ECO:0000256" key="5">
    <source>
        <dbReference type="ARBA" id="ARBA00023136"/>
    </source>
</evidence>
<keyword evidence="4 7" id="KW-1133">Transmembrane helix</keyword>
<evidence type="ECO:0000256" key="7">
    <source>
        <dbReference type="SAM" id="Phobius"/>
    </source>
</evidence>
<keyword evidence="5 7" id="KW-0472">Membrane</keyword>
<protein>
    <submittedName>
        <fullName evidence="9">RDD family protein</fullName>
    </submittedName>
</protein>
<evidence type="ECO:0000256" key="1">
    <source>
        <dbReference type="ARBA" id="ARBA00004651"/>
    </source>
</evidence>
<dbReference type="EMBL" id="CP147846">
    <property type="protein sequence ID" value="WXG70840.1"/>
    <property type="molecule type" value="Genomic_DNA"/>
</dbReference>
<keyword evidence="3 7" id="KW-0812">Transmembrane</keyword>
<evidence type="ECO:0000313" key="10">
    <source>
        <dbReference type="Proteomes" id="UP001432000"/>
    </source>
</evidence>
<evidence type="ECO:0000256" key="6">
    <source>
        <dbReference type="SAM" id="MobiDB-lite"/>
    </source>
</evidence>
<feature type="transmembrane region" description="Helical" evidence="7">
    <location>
        <begin position="147"/>
        <end position="171"/>
    </location>
</feature>
<feature type="domain" description="RDD" evidence="8">
    <location>
        <begin position="58"/>
        <end position="186"/>
    </location>
</feature>
<gene>
    <name evidence="9" type="ORF">WDS16_10265</name>
</gene>
<feature type="transmembrane region" description="Helical" evidence="7">
    <location>
        <begin position="64"/>
        <end position="84"/>
    </location>
</feature>
<evidence type="ECO:0000313" key="9">
    <source>
        <dbReference type="EMBL" id="WXG70840.1"/>
    </source>
</evidence>
<proteinExistence type="predicted"/>
<feature type="compositionally biased region" description="Pro residues" evidence="6">
    <location>
        <begin position="27"/>
        <end position="39"/>
    </location>
</feature>
<evidence type="ECO:0000259" key="8">
    <source>
        <dbReference type="Pfam" id="PF06271"/>
    </source>
</evidence>
<feature type="compositionally biased region" description="Polar residues" evidence="6">
    <location>
        <begin position="13"/>
        <end position="22"/>
    </location>
</feature>
<comment type="subcellular location">
    <subcellularLocation>
        <location evidence="1">Cell membrane</location>
        <topology evidence="1">Multi-pass membrane protein</topology>
    </subcellularLocation>
</comment>